<dbReference type="Pfam" id="PF13650">
    <property type="entry name" value="Asp_protease_2"/>
    <property type="match status" value="1"/>
</dbReference>
<dbReference type="SUPFAM" id="SSF50156">
    <property type="entry name" value="PDZ domain-like"/>
    <property type="match status" value="1"/>
</dbReference>
<comment type="caution">
    <text evidence="1">The sequence shown here is derived from an EMBL/GenBank/DDBJ whole genome shotgun (WGS) entry which is preliminary data.</text>
</comment>
<protein>
    <recommendedName>
        <fullName evidence="3">PDZ domain-containing protein</fullName>
    </recommendedName>
</protein>
<evidence type="ECO:0008006" key="3">
    <source>
        <dbReference type="Google" id="ProtNLM"/>
    </source>
</evidence>
<reference evidence="2" key="1">
    <citation type="journal article" date="2019" name="Int. J. Syst. Evol. Microbiol.">
        <title>The Global Catalogue of Microorganisms (GCM) 10K type strain sequencing project: providing services to taxonomists for standard genome sequencing and annotation.</title>
        <authorList>
            <consortium name="The Broad Institute Genomics Platform"/>
            <consortium name="The Broad Institute Genome Sequencing Center for Infectious Disease"/>
            <person name="Wu L."/>
            <person name="Ma J."/>
        </authorList>
    </citation>
    <scope>NUCLEOTIDE SEQUENCE [LARGE SCALE GENOMIC DNA]</scope>
    <source>
        <strain evidence="2">NBRC 15640</strain>
    </source>
</reference>
<dbReference type="InterPro" id="IPR036034">
    <property type="entry name" value="PDZ_sf"/>
</dbReference>
<keyword evidence="2" id="KW-1185">Reference proteome</keyword>
<dbReference type="AlphaFoldDB" id="A0AAV5NZA2"/>
<evidence type="ECO:0000313" key="1">
    <source>
        <dbReference type="EMBL" id="GLQ75883.1"/>
    </source>
</evidence>
<name>A0AAV5NZA2_9VIBR</name>
<evidence type="ECO:0000313" key="2">
    <source>
        <dbReference type="Proteomes" id="UP001156690"/>
    </source>
</evidence>
<dbReference type="CDD" id="cd05483">
    <property type="entry name" value="retropepsin_like_bacteria"/>
    <property type="match status" value="1"/>
</dbReference>
<dbReference type="PROSITE" id="PS51257">
    <property type="entry name" value="PROKAR_LIPOPROTEIN"/>
    <property type="match status" value="1"/>
</dbReference>
<dbReference type="Proteomes" id="UP001156690">
    <property type="component" value="Unassembled WGS sequence"/>
</dbReference>
<proteinExistence type="predicted"/>
<dbReference type="InterPro" id="IPR021109">
    <property type="entry name" value="Peptidase_aspartic_dom_sf"/>
</dbReference>
<dbReference type="Gene3D" id="2.40.70.10">
    <property type="entry name" value="Acid Proteases"/>
    <property type="match status" value="2"/>
</dbReference>
<accession>A0AAV5NZA2</accession>
<dbReference type="InterPro" id="IPR034122">
    <property type="entry name" value="Retropepsin-like_bacterial"/>
</dbReference>
<dbReference type="SUPFAM" id="SSF50630">
    <property type="entry name" value="Acid proteases"/>
    <property type="match status" value="1"/>
</dbReference>
<sequence length="410" mass="45701">MKKLNIIFISVVLLLGCTSNTPQNGLHEVLLTKPYTETSRFHTVVPVLTIKNKMYLYASINGKRYSFIFDTGSPTILTKQVATDLGLEIMGTNKGKDANGNLVSMDLSIADSISIGDVNFRNVPVFIFDPSHLTGASCYLEGGVIGSEILPLATWQLNFYDSEIVITSDRRKLDYINNASRASLKQGGYPHAPIFEHRINGKFKDNALFDTGNTELLNLNPLALQQMITDGVIPNPKVEGHGSFGESAGGEAEPTTYYQAAIESMSIGGLELENFYAWSRTTTPTLIGAKLLEDHIVTLDYPNRNAYFYSLHERKRDKESAKEPVNWGFRTSIGELNALNVSFLESPSIAENAGLQLGDRVLKVSYRDTTYIAPEKHCEILRWLPRAYDGQNLELKVLRGDDHKIIRMER</sequence>
<dbReference type="EMBL" id="BSNX01000075">
    <property type="protein sequence ID" value="GLQ75883.1"/>
    <property type="molecule type" value="Genomic_DNA"/>
</dbReference>
<dbReference type="RefSeq" id="WP_126607974.1">
    <property type="nucleotide sequence ID" value="NZ_AP025145.1"/>
</dbReference>
<gene>
    <name evidence="1" type="ORF">GCM10007932_52460</name>
</gene>
<organism evidence="1 2">
    <name type="scientific">Vibrio penaeicida</name>
    <dbReference type="NCBI Taxonomy" id="104609"/>
    <lineage>
        <taxon>Bacteria</taxon>
        <taxon>Pseudomonadati</taxon>
        <taxon>Pseudomonadota</taxon>
        <taxon>Gammaproteobacteria</taxon>
        <taxon>Vibrionales</taxon>
        <taxon>Vibrionaceae</taxon>
        <taxon>Vibrio</taxon>
    </lineage>
</organism>